<dbReference type="EMBL" id="JAVRIB010000008">
    <property type="protein sequence ID" value="MDT0635078.1"/>
    <property type="molecule type" value="Genomic_DNA"/>
</dbReference>
<organism evidence="2 3">
    <name type="scientific">Spectribacter hydrogenoxidans</name>
    <dbReference type="NCBI Taxonomy" id="3075608"/>
    <lineage>
        <taxon>Bacteria</taxon>
        <taxon>Pseudomonadati</taxon>
        <taxon>Pseudomonadota</taxon>
        <taxon>Gammaproteobacteria</taxon>
        <taxon>Salinisphaerales</taxon>
        <taxon>Salinisphaeraceae</taxon>
        <taxon>Spectribacter</taxon>
    </lineage>
</organism>
<accession>A0ABU3C0M1</accession>
<dbReference type="Proteomes" id="UP001251857">
    <property type="component" value="Unassembled WGS sequence"/>
</dbReference>
<evidence type="ECO:0000313" key="2">
    <source>
        <dbReference type="EMBL" id="MDT0635078.1"/>
    </source>
</evidence>
<feature type="region of interest" description="Disordered" evidence="1">
    <location>
        <begin position="65"/>
        <end position="104"/>
    </location>
</feature>
<sequence length="198" mass="21805">MADGLVTARKLVEALASRGLGEWSADAVRQWVREEPPCPIAKAGGRGQAHRYDVEQVASWLRARDGKEKVKGYTPPPDSSAPAQRQQPAGQGQQGGGINPALMRDPRNHKAFHEARLAKLRADEMEQRLIPAEELESAMRQLVLSVRSSLLALPSKTARVLDDCETFEERRAVIEREVYQVLTTLAEAGAMEKNNEAA</sequence>
<comment type="caution">
    <text evidence="2">The sequence shown here is derived from an EMBL/GenBank/DDBJ whole genome shotgun (WGS) entry which is preliminary data.</text>
</comment>
<evidence type="ECO:0000256" key="1">
    <source>
        <dbReference type="SAM" id="MobiDB-lite"/>
    </source>
</evidence>
<keyword evidence="3" id="KW-1185">Reference proteome</keyword>
<dbReference type="RefSeq" id="WP_311652928.1">
    <property type="nucleotide sequence ID" value="NZ_JAVRIB010000008.1"/>
</dbReference>
<evidence type="ECO:0000313" key="3">
    <source>
        <dbReference type="Proteomes" id="UP001251857"/>
    </source>
</evidence>
<name>A0ABU3C0M1_9GAMM</name>
<gene>
    <name evidence="2" type="ORF">RM532_08910</name>
</gene>
<reference evidence="2 3" key="1">
    <citation type="submission" date="2023-09" db="EMBL/GenBank/DDBJ databases">
        <authorList>
            <person name="Rey-Velasco X."/>
        </authorList>
    </citation>
    <scope>NUCLEOTIDE SEQUENCE [LARGE SCALE GENOMIC DNA]</scope>
    <source>
        <strain evidence="2 3">W335</strain>
    </source>
</reference>
<dbReference type="Gene3D" id="1.10.10.10">
    <property type="entry name" value="Winged helix-like DNA-binding domain superfamily/Winged helix DNA-binding domain"/>
    <property type="match status" value="1"/>
</dbReference>
<proteinExistence type="predicted"/>
<evidence type="ECO:0008006" key="4">
    <source>
        <dbReference type="Google" id="ProtNLM"/>
    </source>
</evidence>
<feature type="compositionally biased region" description="Low complexity" evidence="1">
    <location>
        <begin position="80"/>
        <end position="91"/>
    </location>
</feature>
<protein>
    <recommendedName>
        <fullName evidence="4">Phage DNA packaging protein, Nu1 subunit of terminase</fullName>
    </recommendedName>
</protein>
<dbReference type="InterPro" id="IPR036388">
    <property type="entry name" value="WH-like_DNA-bd_sf"/>
</dbReference>